<dbReference type="InterPro" id="IPR036464">
    <property type="entry name" value="Rubisco_LSMT_subst-bd_sf"/>
</dbReference>
<evidence type="ECO:0000259" key="4">
    <source>
        <dbReference type="Pfam" id="PF09273"/>
    </source>
</evidence>
<dbReference type="InterPro" id="IPR015353">
    <property type="entry name" value="Rubisco_LSMT_subst-bd"/>
</dbReference>
<dbReference type="PANTHER" id="PTHR13271:SF103">
    <property type="entry name" value="N-METHYLTRANSFERASE DOMAIN AND SET DOMAIN CONTAINING PROTEIN-RELATED"/>
    <property type="match status" value="1"/>
</dbReference>
<keyword evidence="1 5" id="KW-0489">Methyltransferase</keyword>
<keyword evidence="6" id="KW-1185">Reference proteome</keyword>
<gene>
    <name evidence="5" type="ORF">FRX31_009632</name>
</gene>
<evidence type="ECO:0000313" key="5">
    <source>
        <dbReference type="EMBL" id="KAF5200781.1"/>
    </source>
</evidence>
<name>A0A7J6WTP7_THATH</name>
<organism evidence="5 6">
    <name type="scientific">Thalictrum thalictroides</name>
    <name type="common">Rue-anemone</name>
    <name type="synonym">Anemone thalictroides</name>
    <dbReference type="NCBI Taxonomy" id="46969"/>
    <lineage>
        <taxon>Eukaryota</taxon>
        <taxon>Viridiplantae</taxon>
        <taxon>Streptophyta</taxon>
        <taxon>Embryophyta</taxon>
        <taxon>Tracheophyta</taxon>
        <taxon>Spermatophyta</taxon>
        <taxon>Magnoliopsida</taxon>
        <taxon>Ranunculales</taxon>
        <taxon>Ranunculaceae</taxon>
        <taxon>Thalictroideae</taxon>
        <taxon>Thalictrum</taxon>
    </lineage>
</organism>
<comment type="caution">
    <text evidence="5">The sequence shown here is derived from an EMBL/GenBank/DDBJ whole genome shotgun (WGS) entry which is preliminary data.</text>
</comment>
<dbReference type="Gene3D" id="3.90.1410.10">
    <property type="entry name" value="set domain protein methyltransferase, domain 1"/>
    <property type="match status" value="1"/>
</dbReference>
<dbReference type="EMBL" id="JABWDY010010291">
    <property type="protein sequence ID" value="KAF5200781.1"/>
    <property type="molecule type" value="Genomic_DNA"/>
</dbReference>
<proteinExistence type="predicted"/>
<evidence type="ECO:0000256" key="1">
    <source>
        <dbReference type="ARBA" id="ARBA00022603"/>
    </source>
</evidence>
<dbReference type="Gene3D" id="3.90.1420.10">
    <property type="entry name" value="Rubisco LSMT, substrate-binding domain"/>
    <property type="match status" value="1"/>
</dbReference>
<accession>A0A7J6WTP7</accession>
<dbReference type="AlphaFoldDB" id="A0A7J6WTP7"/>
<dbReference type="SUPFAM" id="SSF82199">
    <property type="entry name" value="SET domain"/>
    <property type="match status" value="1"/>
</dbReference>
<keyword evidence="2 5" id="KW-0808">Transferase</keyword>
<dbReference type="PANTHER" id="PTHR13271">
    <property type="entry name" value="UNCHARACTERIZED PUTATIVE METHYLTRANSFERASE"/>
    <property type="match status" value="1"/>
</dbReference>
<keyword evidence="3" id="KW-0949">S-adenosyl-L-methionine</keyword>
<evidence type="ECO:0000256" key="3">
    <source>
        <dbReference type="ARBA" id="ARBA00022691"/>
    </source>
</evidence>
<feature type="domain" description="Rubisco LSMT substrate-binding" evidence="4">
    <location>
        <begin position="22"/>
        <end position="128"/>
    </location>
</feature>
<dbReference type="CDD" id="cd10527">
    <property type="entry name" value="SET_LSMT"/>
    <property type="match status" value="1"/>
</dbReference>
<dbReference type="Pfam" id="PF09273">
    <property type="entry name" value="Rubis-subs-bind"/>
    <property type="match status" value="1"/>
</dbReference>
<evidence type="ECO:0000313" key="6">
    <source>
        <dbReference type="Proteomes" id="UP000554482"/>
    </source>
</evidence>
<reference evidence="5 6" key="1">
    <citation type="submission" date="2020-06" db="EMBL/GenBank/DDBJ databases">
        <title>Transcriptomic and genomic resources for Thalictrum thalictroides and T. hernandezii: Facilitating candidate gene discovery in an emerging model plant lineage.</title>
        <authorList>
            <person name="Arias T."/>
            <person name="Riano-Pachon D.M."/>
            <person name="Di Stilio V.S."/>
        </authorList>
    </citation>
    <scope>NUCLEOTIDE SEQUENCE [LARGE SCALE GENOMIC DNA]</scope>
    <source>
        <strain evidence="6">cv. WT478/WT964</strain>
        <tissue evidence="5">Leaves</tissue>
    </source>
</reference>
<sequence>MNGNAEKERCNDDFSLILTLRQTDPFYEKKKKLLHARGFDPEVQVLFTRSSASLNDTLKVLVEAARIIHLDEDELYFARVNANHPENIYSSRNELEALNSILSLINISLNNAAHKKMDILEMLRDATLDMIREFGERNGEELLIEKRACLAEDLLLQWAKDRGLKTKLQIAHVKGAGRGALAVNDLKVGDTALEIPVSIIISEEVVYESEMFHILKELEGLSPETMLLLWSMIERYNSESKFKIFFDTLPETFNTGLSFGIEALTTLEGTLLFEEIIQAKEHLRMQYDALCPLLCNKHPDMFQPELYTWDRFLWACELWYSNSMKVVFPDGKLKTCLVPVAGLLNHSLCPHIIHYGRVDSASKALKFSLSRPCREGEQCYLSYGKFSSSHLITFYGFMPRGENIYDVIPLDIDAPQTDDFGNCHESEWTAHMVQGTWLSSNHELFNYGLPPPLLNYLRATLNDSKLPTETFVDTENEMAVLETLRSIFNPMLEGLSVLVNGQRENLEWDVKLALEFKDLQIRIISSVLASCSAGLEMLQCLELKETMNAAATSEDN</sequence>
<dbReference type="Proteomes" id="UP000554482">
    <property type="component" value="Unassembled WGS sequence"/>
</dbReference>
<dbReference type="InterPro" id="IPR050600">
    <property type="entry name" value="SETD3_SETD6_MTase"/>
</dbReference>
<dbReference type="GO" id="GO:0016279">
    <property type="term" value="F:protein-lysine N-methyltransferase activity"/>
    <property type="evidence" value="ECO:0007669"/>
    <property type="project" value="TreeGrafter"/>
</dbReference>
<protein>
    <submittedName>
        <fullName evidence="5">[Fructose-bisphosphate aldolase]-lysine N-methyltransferase protein</fullName>
    </submittedName>
</protein>
<dbReference type="InterPro" id="IPR046341">
    <property type="entry name" value="SET_dom_sf"/>
</dbReference>
<evidence type="ECO:0000256" key="2">
    <source>
        <dbReference type="ARBA" id="ARBA00022679"/>
    </source>
</evidence>
<dbReference type="FunFam" id="3.90.1410.10:FF:000011">
    <property type="entry name" value="Transcription factor, E2F and DP-related"/>
    <property type="match status" value="1"/>
</dbReference>
<dbReference type="OrthoDB" id="341421at2759"/>
<dbReference type="GO" id="GO:0032259">
    <property type="term" value="P:methylation"/>
    <property type="evidence" value="ECO:0007669"/>
    <property type="project" value="UniProtKB-KW"/>
</dbReference>